<dbReference type="InterPro" id="IPR045189">
    <property type="entry name" value="UBR4-like"/>
</dbReference>
<gene>
    <name evidence="1" type="ordered locus">AALP_Aa3g004100</name>
</gene>
<proteinExistence type="predicted"/>
<name>A0A087H647_ARAAL</name>
<sequence>MTTIPIEVESLAADTNEIQLSADEVGITNTLPAITSSIPQASTPSIHVLEPGESAEFSASVTDPVSISASKRAINSLVLSKFLQELCGWMETASGVQAIPVMQLFYRLSSAIGGAFMDSAKPEEISLEKLVRWLLGEINLSKPFAASTRSSFGEIVIFVFMYSP</sequence>
<dbReference type="AlphaFoldDB" id="A0A087H647"/>
<dbReference type="EMBL" id="CM002871">
    <property type="protein sequence ID" value="KFK37599.1"/>
    <property type="molecule type" value="Genomic_DNA"/>
</dbReference>
<dbReference type="Proteomes" id="UP000029120">
    <property type="component" value="Chromosome 3"/>
</dbReference>
<evidence type="ECO:0000313" key="2">
    <source>
        <dbReference type="Proteomes" id="UP000029120"/>
    </source>
</evidence>
<dbReference type="PANTHER" id="PTHR21725:SF1">
    <property type="entry name" value="E3 UBIQUITIN-PROTEIN LIGASE UBR4"/>
    <property type="match status" value="1"/>
</dbReference>
<dbReference type="GO" id="GO:0009926">
    <property type="term" value="P:auxin polar transport"/>
    <property type="evidence" value="ECO:0007669"/>
    <property type="project" value="TreeGrafter"/>
</dbReference>
<protein>
    <submittedName>
        <fullName evidence="1">Uncharacterized protein</fullName>
    </submittedName>
</protein>
<dbReference type="eggNOG" id="KOG1776">
    <property type="taxonomic scope" value="Eukaryota"/>
</dbReference>
<evidence type="ECO:0000313" key="1">
    <source>
        <dbReference type="EMBL" id="KFK37599.1"/>
    </source>
</evidence>
<reference evidence="2" key="1">
    <citation type="journal article" date="2015" name="Nat. Plants">
        <title>Genome expansion of Arabis alpina linked with retrotransposition and reduced symmetric DNA methylation.</title>
        <authorList>
            <person name="Willing E.M."/>
            <person name="Rawat V."/>
            <person name="Mandakova T."/>
            <person name="Maumus F."/>
            <person name="James G.V."/>
            <person name="Nordstroem K.J."/>
            <person name="Becker C."/>
            <person name="Warthmann N."/>
            <person name="Chica C."/>
            <person name="Szarzynska B."/>
            <person name="Zytnicki M."/>
            <person name="Albani M.C."/>
            <person name="Kiefer C."/>
            <person name="Bergonzi S."/>
            <person name="Castaings L."/>
            <person name="Mateos J.L."/>
            <person name="Berns M.C."/>
            <person name="Bujdoso N."/>
            <person name="Piofczyk T."/>
            <person name="de Lorenzo L."/>
            <person name="Barrero-Sicilia C."/>
            <person name="Mateos I."/>
            <person name="Piednoel M."/>
            <person name="Hagmann J."/>
            <person name="Chen-Min-Tao R."/>
            <person name="Iglesias-Fernandez R."/>
            <person name="Schuster S.C."/>
            <person name="Alonso-Blanco C."/>
            <person name="Roudier F."/>
            <person name="Carbonero P."/>
            <person name="Paz-Ares J."/>
            <person name="Davis S.J."/>
            <person name="Pecinka A."/>
            <person name="Quesneville H."/>
            <person name="Colot V."/>
            <person name="Lysak M.A."/>
            <person name="Weigel D."/>
            <person name="Coupland G."/>
            <person name="Schneeberger K."/>
        </authorList>
    </citation>
    <scope>NUCLEOTIDE SEQUENCE [LARGE SCALE GENOMIC DNA]</scope>
    <source>
        <strain evidence="2">cv. Pajares</strain>
    </source>
</reference>
<dbReference type="GO" id="GO:0009506">
    <property type="term" value="C:plasmodesma"/>
    <property type="evidence" value="ECO:0007669"/>
    <property type="project" value="TreeGrafter"/>
</dbReference>
<keyword evidence="2" id="KW-1185">Reference proteome</keyword>
<dbReference type="PANTHER" id="PTHR21725">
    <property type="entry name" value="E3 UBIQUITIN-PROTEIN LIGASE UBR4"/>
    <property type="match status" value="1"/>
</dbReference>
<organism evidence="1 2">
    <name type="scientific">Arabis alpina</name>
    <name type="common">Alpine rock-cress</name>
    <dbReference type="NCBI Taxonomy" id="50452"/>
    <lineage>
        <taxon>Eukaryota</taxon>
        <taxon>Viridiplantae</taxon>
        <taxon>Streptophyta</taxon>
        <taxon>Embryophyta</taxon>
        <taxon>Tracheophyta</taxon>
        <taxon>Spermatophyta</taxon>
        <taxon>Magnoliopsida</taxon>
        <taxon>eudicotyledons</taxon>
        <taxon>Gunneridae</taxon>
        <taxon>Pentapetalae</taxon>
        <taxon>rosids</taxon>
        <taxon>malvids</taxon>
        <taxon>Brassicales</taxon>
        <taxon>Brassicaceae</taxon>
        <taxon>Arabideae</taxon>
        <taxon>Arabis</taxon>
    </lineage>
</organism>
<dbReference type="OrthoDB" id="2384430at2759"/>
<dbReference type="GO" id="GO:0005829">
    <property type="term" value="C:cytosol"/>
    <property type="evidence" value="ECO:0007669"/>
    <property type="project" value="TreeGrafter"/>
</dbReference>
<dbReference type="Gramene" id="KFK37599">
    <property type="protein sequence ID" value="KFK37599"/>
    <property type="gene ID" value="AALP_AA3G004100"/>
</dbReference>
<accession>A0A087H647</accession>